<gene>
    <name evidence="2" type="ORF">F2Y13_10335</name>
</gene>
<organism evidence="2 3">
    <name type="scientific">Alistipes shahii</name>
    <dbReference type="NCBI Taxonomy" id="328814"/>
    <lineage>
        <taxon>Bacteria</taxon>
        <taxon>Pseudomonadati</taxon>
        <taxon>Bacteroidota</taxon>
        <taxon>Bacteroidia</taxon>
        <taxon>Bacteroidales</taxon>
        <taxon>Rikenellaceae</taxon>
        <taxon>Alistipes</taxon>
    </lineage>
</organism>
<dbReference type="Pfam" id="PF16153">
    <property type="entry name" value="DUF4861"/>
    <property type="match status" value="1"/>
</dbReference>
<keyword evidence="1" id="KW-0732">Signal</keyword>
<feature type="chain" id="PRO_5022811179" evidence="1">
    <location>
        <begin position="20"/>
        <end position="393"/>
    </location>
</feature>
<comment type="caution">
    <text evidence="2">The sequence shown here is derived from an EMBL/GenBank/DDBJ whole genome shotgun (WGS) entry which is preliminary data.</text>
</comment>
<accession>A0A5B3G4N2</accession>
<dbReference type="RefSeq" id="WP_149887535.1">
    <property type="nucleotide sequence ID" value="NZ_DBEXJB010000083.1"/>
</dbReference>
<reference evidence="2 3" key="1">
    <citation type="journal article" date="2019" name="Nat. Med.">
        <title>A library of human gut bacterial isolates paired with longitudinal multiomics data enables mechanistic microbiome research.</title>
        <authorList>
            <person name="Poyet M."/>
            <person name="Groussin M."/>
            <person name="Gibbons S.M."/>
            <person name="Avila-Pacheco J."/>
            <person name="Jiang X."/>
            <person name="Kearney S.M."/>
            <person name="Perrotta A.R."/>
            <person name="Berdy B."/>
            <person name="Zhao S."/>
            <person name="Lieberman T.D."/>
            <person name="Swanson P.K."/>
            <person name="Smith M."/>
            <person name="Roesemann S."/>
            <person name="Alexander J.E."/>
            <person name="Rich S.A."/>
            <person name="Livny J."/>
            <person name="Vlamakis H."/>
            <person name="Clish C."/>
            <person name="Bullock K."/>
            <person name="Deik A."/>
            <person name="Scott J."/>
            <person name="Pierce K.A."/>
            <person name="Xavier R.J."/>
            <person name="Alm E.J."/>
        </authorList>
    </citation>
    <scope>NUCLEOTIDE SEQUENCE [LARGE SCALE GENOMIC DNA]</scope>
    <source>
        <strain evidence="2 3">BIOML-A2</strain>
    </source>
</reference>
<dbReference type="EMBL" id="VVXK01000014">
    <property type="protein sequence ID" value="KAA2368411.1"/>
    <property type="molecule type" value="Genomic_DNA"/>
</dbReference>
<protein>
    <submittedName>
        <fullName evidence="2">DUF4861 domain-containing protein</fullName>
    </submittedName>
</protein>
<evidence type="ECO:0000313" key="3">
    <source>
        <dbReference type="Proteomes" id="UP000323567"/>
    </source>
</evidence>
<evidence type="ECO:0000256" key="1">
    <source>
        <dbReference type="SAM" id="SignalP"/>
    </source>
</evidence>
<sequence length="393" mass="44851">MKRILLLLLVLGAVCSLNAKTRKCLYRVTVTGKRAECPVVIRDVPEWAQSAVVSLGGVHRIPSQLDRELGELVFVSDISGSQNFQVLYSSDPDKRVFKKRVHAQMWLKNPDKTLRAVGCASSEKNDMYHKLHHHGPAFESEYAAYRIYFDNKQTIDTYGKKRPQLELAETMWYPSDEQLSRGYGHDNLRVFGSVGVGTLKGWDAEKRKMVHITDFKRREARILADGPIRTVVEMRVEGWRYGGREITMTSRYILYAGHGDVQVENRIEGDFRGLVFTTGVMKMAESEVCKNDNVIAAFGRDFPENDTVKWERESVGLAVAVPQRQIVSQTDDKTSYLFQLTPDARGRIDYAFEMIWRKSEWLKDRSDTECVLGLMESVGAARTPVVVSRIRQF</sequence>
<proteinExistence type="predicted"/>
<dbReference type="Proteomes" id="UP000323567">
    <property type="component" value="Unassembled WGS sequence"/>
</dbReference>
<name>A0A5B3G4N2_9BACT</name>
<feature type="signal peptide" evidence="1">
    <location>
        <begin position="1"/>
        <end position="19"/>
    </location>
</feature>
<dbReference type="InterPro" id="IPR032342">
    <property type="entry name" value="DUF4861"/>
</dbReference>
<evidence type="ECO:0000313" key="2">
    <source>
        <dbReference type="EMBL" id="KAA2368411.1"/>
    </source>
</evidence>
<dbReference type="AlphaFoldDB" id="A0A5B3G4N2"/>